<evidence type="ECO:0000256" key="1">
    <source>
        <dbReference type="SAM" id="SignalP"/>
    </source>
</evidence>
<dbReference type="EnsemblMetazoa" id="Aqu2.1.32400_001">
    <property type="protein sequence ID" value="Aqu2.1.32400_001"/>
    <property type="gene ID" value="Aqu2.1.32400"/>
</dbReference>
<dbReference type="OrthoDB" id="8951132at2759"/>
<name>A0A1X7UWP2_AMPQE</name>
<reference evidence="2" key="1">
    <citation type="submission" date="2017-05" db="UniProtKB">
        <authorList>
            <consortium name="EnsemblMetazoa"/>
        </authorList>
    </citation>
    <scope>IDENTIFICATION</scope>
</reference>
<sequence>MLFLLRSVLMLRLRNYSSAAISNLQARTIHIMKKNDEYLIFPGFSERFSQLNIAATYEEMGKPVQDLASVVCLPVSHHVLPTMHILNVLSQAIGEKVKFPHTPKYLAAVRQKVPGNGGYNKTINFVSLLSGYVMDSKAKSVPSYKVVTHTQILIDSSLCILSSVCQILSNTTAMKSYY</sequence>
<keyword evidence="1" id="KW-0732">Signal</keyword>
<dbReference type="InParanoid" id="A0A1X7UWP2"/>
<organism evidence="2">
    <name type="scientific">Amphimedon queenslandica</name>
    <name type="common">Sponge</name>
    <dbReference type="NCBI Taxonomy" id="400682"/>
    <lineage>
        <taxon>Eukaryota</taxon>
        <taxon>Metazoa</taxon>
        <taxon>Porifera</taxon>
        <taxon>Demospongiae</taxon>
        <taxon>Heteroscleromorpha</taxon>
        <taxon>Haplosclerida</taxon>
        <taxon>Niphatidae</taxon>
        <taxon>Amphimedon</taxon>
    </lineage>
</organism>
<proteinExistence type="predicted"/>
<feature type="chain" id="PRO_5013050138" evidence="1">
    <location>
        <begin position="20"/>
        <end position="178"/>
    </location>
</feature>
<feature type="signal peptide" evidence="1">
    <location>
        <begin position="1"/>
        <end position="19"/>
    </location>
</feature>
<evidence type="ECO:0000313" key="2">
    <source>
        <dbReference type="EnsemblMetazoa" id="Aqu2.1.32400_001"/>
    </source>
</evidence>
<protein>
    <submittedName>
        <fullName evidence="2">Uncharacterized protein</fullName>
    </submittedName>
</protein>
<accession>A0A1X7UWP2</accession>
<dbReference type="AlphaFoldDB" id="A0A1X7UWP2"/>